<evidence type="ECO:0000313" key="1">
    <source>
        <dbReference type="EMBL" id="ORY94837.1"/>
    </source>
</evidence>
<sequence>MKEILTQLEASAAKPSEATTANEIWYILAAVVMSTLGKFSDIGLLYSEIVDHASDKETMIRRLREGLFKTFAIVGYPRVINALQQLPPVEGDDADILRKEDTWEAILDQRQRGRSLFDAIYERHSARVENQMHAAYPDLAQAAIHHLYGPVLSDTTVISSCETSLIVVACLTVMDMPAQLKGHRYGALHLGATQKDLDRVQEIAQILQTHYSNRGGV</sequence>
<reference evidence="1 2" key="1">
    <citation type="submission" date="2016-07" db="EMBL/GenBank/DDBJ databases">
        <title>Pervasive Adenine N6-methylation of Active Genes in Fungi.</title>
        <authorList>
            <consortium name="DOE Joint Genome Institute"/>
            <person name="Mondo S.J."/>
            <person name="Dannebaum R.O."/>
            <person name="Kuo R.C."/>
            <person name="Labutti K."/>
            <person name="Haridas S."/>
            <person name="Kuo A."/>
            <person name="Salamov A."/>
            <person name="Ahrendt S.R."/>
            <person name="Lipzen A."/>
            <person name="Sullivan W."/>
            <person name="Andreopoulos W.B."/>
            <person name="Clum A."/>
            <person name="Lindquist E."/>
            <person name="Daum C."/>
            <person name="Ramamoorthy G.K."/>
            <person name="Gryganskyi A."/>
            <person name="Culley D."/>
            <person name="Magnuson J.K."/>
            <person name="James T.Y."/>
            <person name="O'Malley M.A."/>
            <person name="Stajich J.E."/>
            <person name="Spatafora J.W."/>
            <person name="Visel A."/>
            <person name="Grigoriev I.V."/>
        </authorList>
    </citation>
    <scope>NUCLEOTIDE SEQUENCE [LARGE SCALE GENOMIC DNA]</scope>
    <source>
        <strain evidence="1 2">NRRL 2496</strain>
    </source>
</reference>
<dbReference type="STRING" id="13706.A0A1X2H8D9"/>
<name>A0A1X2H8D9_SYNRA</name>
<dbReference type="PANTHER" id="PTHR28180:SF2">
    <property type="entry name" value="PEROXISOMAL PROTEIN 2"/>
    <property type="match status" value="1"/>
</dbReference>
<dbReference type="Proteomes" id="UP000242180">
    <property type="component" value="Unassembled WGS sequence"/>
</dbReference>
<protein>
    <submittedName>
        <fullName evidence="1">AhpD-like protein</fullName>
    </submittedName>
</protein>
<dbReference type="EMBL" id="MCGN01000007">
    <property type="protein sequence ID" value="ORY94837.1"/>
    <property type="molecule type" value="Genomic_DNA"/>
</dbReference>
<dbReference type="SUPFAM" id="SSF69118">
    <property type="entry name" value="AhpD-like"/>
    <property type="match status" value="1"/>
</dbReference>
<organism evidence="1 2">
    <name type="scientific">Syncephalastrum racemosum</name>
    <name type="common">Filamentous fungus</name>
    <dbReference type="NCBI Taxonomy" id="13706"/>
    <lineage>
        <taxon>Eukaryota</taxon>
        <taxon>Fungi</taxon>
        <taxon>Fungi incertae sedis</taxon>
        <taxon>Mucoromycota</taxon>
        <taxon>Mucoromycotina</taxon>
        <taxon>Mucoromycetes</taxon>
        <taxon>Mucorales</taxon>
        <taxon>Syncephalastraceae</taxon>
        <taxon>Syncephalastrum</taxon>
    </lineage>
</organism>
<evidence type="ECO:0000313" key="2">
    <source>
        <dbReference type="Proteomes" id="UP000242180"/>
    </source>
</evidence>
<dbReference type="OMA" id="RNTWYFI"/>
<gene>
    <name evidence="1" type="ORF">BCR43DRAFT_494672</name>
</gene>
<comment type="caution">
    <text evidence="1">The sequence shown here is derived from an EMBL/GenBank/DDBJ whole genome shotgun (WGS) entry which is preliminary data.</text>
</comment>
<dbReference type="Gene3D" id="1.20.1290.10">
    <property type="entry name" value="AhpD-like"/>
    <property type="match status" value="1"/>
</dbReference>
<keyword evidence="2" id="KW-1185">Reference proteome</keyword>
<dbReference type="PANTHER" id="PTHR28180">
    <property type="entry name" value="CONSERVED MITOCHONDRIAL PROTEIN-RELATED"/>
    <property type="match status" value="1"/>
</dbReference>
<dbReference type="InterPro" id="IPR029032">
    <property type="entry name" value="AhpD-like"/>
</dbReference>
<dbReference type="OrthoDB" id="5537330at2759"/>
<proteinExistence type="predicted"/>
<dbReference type="InterPro" id="IPR052999">
    <property type="entry name" value="PTS1_Protein"/>
</dbReference>
<dbReference type="InParanoid" id="A0A1X2H8D9"/>
<accession>A0A1X2H8D9</accession>
<dbReference type="AlphaFoldDB" id="A0A1X2H8D9"/>